<evidence type="ECO:0000313" key="2">
    <source>
        <dbReference type="EMBL" id="AUZ87501.1"/>
    </source>
</evidence>
<evidence type="ECO:0000313" key="3">
    <source>
        <dbReference type="Proteomes" id="UP000239187"/>
    </source>
</evidence>
<dbReference type="AlphaFoldDB" id="A0A2L0UE27"/>
<organism evidence="2 3">
    <name type="scientific">Arthrobacter agilis</name>
    <dbReference type="NCBI Taxonomy" id="37921"/>
    <lineage>
        <taxon>Bacteria</taxon>
        <taxon>Bacillati</taxon>
        <taxon>Actinomycetota</taxon>
        <taxon>Actinomycetes</taxon>
        <taxon>Micrococcales</taxon>
        <taxon>Micrococcaceae</taxon>
        <taxon>Arthrobacter</taxon>
    </lineage>
</organism>
<dbReference type="RefSeq" id="WP_133080899.1">
    <property type="nucleotide sequence ID" value="NZ_CP024915.1"/>
</dbReference>
<protein>
    <submittedName>
        <fullName evidence="2">Uncharacterized protein</fullName>
    </submittedName>
</protein>
<gene>
    <name evidence="2" type="ORF">CVO76_07560</name>
</gene>
<sequence>MSDVFWSAQDDDEEGEPSELRYRRPWWVTAGALVDLLLLLIVVPAGILSLLPFVFLVYVFFAQVLVWISPVLILLNAAIFWWSFRRKQAATTALAALGIAFVLLAFVVVRLWQSPVVVLGLTLVR</sequence>
<feature type="transmembrane region" description="Helical" evidence="1">
    <location>
        <begin position="94"/>
        <end position="112"/>
    </location>
</feature>
<name>A0A2L0UE27_9MICC</name>
<feature type="transmembrane region" description="Helical" evidence="1">
    <location>
        <begin position="26"/>
        <end position="47"/>
    </location>
</feature>
<proteinExistence type="predicted"/>
<dbReference type="Proteomes" id="UP000239187">
    <property type="component" value="Chromosome"/>
</dbReference>
<keyword evidence="1" id="KW-1133">Transmembrane helix</keyword>
<accession>A0A2L0UE27</accession>
<keyword evidence="1" id="KW-0812">Transmembrane</keyword>
<keyword evidence="1" id="KW-0472">Membrane</keyword>
<evidence type="ECO:0000256" key="1">
    <source>
        <dbReference type="SAM" id="Phobius"/>
    </source>
</evidence>
<reference evidence="2 3" key="1">
    <citation type="submission" date="2017-11" db="EMBL/GenBank/DDBJ databases">
        <title>Draft genome of Arthrobacter agilis strain UMCV2, a plant growth-promoting rhizobacterium and biocontrol capacity of phytopathogenic fungi.</title>
        <authorList>
            <person name="Martinez-Camara R."/>
            <person name="Santoyo G."/>
            <person name="Moreno-Hagelsieb G."/>
            <person name="Valencia-Cantero E."/>
        </authorList>
    </citation>
    <scope>NUCLEOTIDE SEQUENCE [LARGE SCALE GENOMIC DNA]</scope>
    <source>
        <strain evidence="2 3">UMCV2</strain>
    </source>
</reference>
<dbReference type="EMBL" id="CP024915">
    <property type="protein sequence ID" value="AUZ87501.1"/>
    <property type="molecule type" value="Genomic_DNA"/>
</dbReference>
<feature type="transmembrane region" description="Helical" evidence="1">
    <location>
        <begin position="53"/>
        <end position="82"/>
    </location>
</feature>